<proteinExistence type="predicted"/>
<sequence length="50" mass="5452">MSIKSPTKGALVGSVFSLVLAGFSMLFCSQQLFNFTSLQHVTNFVMNLIP</sequence>
<dbReference type="RefSeq" id="WP_020188973.1">
    <property type="nucleotide sequence ID" value="NZ_JBHUOR010000002.1"/>
</dbReference>
<organism evidence="1 2">
    <name type="scientific">Kurthia populi</name>
    <dbReference type="NCBI Taxonomy" id="1562132"/>
    <lineage>
        <taxon>Bacteria</taxon>
        <taxon>Bacillati</taxon>
        <taxon>Bacillota</taxon>
        <taxon>Bacilli</taxon>
        <taxon>Bacillales</taxon>
        <taxon>Caryophanaceae</taxon>
        <taxon>Kurthia</taxon>
    </lineage>
</organism>
<comment type="caution">
    <text evidence="1">The sequence shown here is derived from an EMBL/GenBank/DDBJ whole genome shotgun (WGS) entry which is preliminary data.</text>
</comment>
<name>A0ABW5XVH1_9BACL</name>
<dbReference type="Proteomes" id="UP001597568">
    <property type="component" value="Unassembled WGS sequence"/>
</dbReference>
<reference evidence="2" key="1">
    <citation type="journal article" date="2019" name="Int. J. Syst. Evol. Microbiol.">
        <title>The Global Catalogue of Microorganisms (GCM) 10K type strain sequencing project: providing services to taxonomists for standard genome sequencing and annotation.</title>
        <authorList>
            <consortium name="The Broad Institute Genomics Platform"/>
            <consortium name="The Broad Institute Genome Sequencing Center for Infectious Disease"/>
            <person name="Wu L."/>
            <person name="Ma J."/>
        </authorList>
    </citation>
    <scope>NUCLEOTIDE SEQUENCE [LARGE SCALE GENOMIC DNA]</scope>
    <source>
        <strain evidence="2">KCTC 33522</strain>
    </source>
</reference>
<accession>A0ABW5XVH1</accession>
<evidence type="ECO:0000313" key="1">
    <source>
        <dbReference type="EMBL" id="MFD2866945.1"/>
    </source>
</evidence>
<gene>
    <name evidence="1" type="ORF">ACFSY7_00125</name>
</gene>
<keyword evidence="2" id="KW-1185">Reference proteome</keyword>
<protein>
    <submittedName>
        <fullName evidence="1">Uncharacterized protein</fullName>
    </submittedName>
</protein>
<evidence type="ECO:0000313" key="2">
    <source>
        <dbReference type="Proteomes" id="UP001597568"/>
    </source>
</evidence>
<dbReference type="EMBL" id="JBHUOR010000002">
    <property type="protein sequence ID" value="MFD2866945.1"/>
    <property type="molecule type" value="Genomic_DNA"/>
</dbReference>